<sequence>MMRNTAPQSRARHWAQINEVSFVAGMRLLFAVYRLFGRLPFRLMLYPVLCWYIAANGRARNASRAYLAQVAAYRPALGLSAGLSDVFRHFAAFGESLLDKMLLWGGLFPLQRVLVFGQEPIAQAVATGRGGLMICTHLGNLELCRVMAREFPAMKLTVMVHTKHAQAFNRMLAQLDAHSQLNLLQVTEMSPATAMVLADKVAQGEFVVIAGDRIPVAPNPRVAHASFMGKQAPFPVGPYVLASLLQCPVHLMFSRRTANGAQLHFESFRERVDLPRKQRQQALDNLAADYAARLESHCLQTPFQWFNFYDFWATPSMDNRHATH</sequence>
<keyword evidence="7" id="KW-1133">Transmembrane helix</keyword>
<evidence type="ECO:0000256" key="4">
    <source>
        <dbReference type="ARBA" id="ARBA00022679"/>
    </source>
</evidence>
<keyword evidence="2" id="KW-1003">Cell membrane</keyword>
<proteinExistence type="predicted"/>
<dbReference type="Pfam" id="PF03279">
    <property type="entry name" value="Lip_A_acyltrans"/>
    <property type="match status" value="1"/>
</dbReference>
<dbReference type="PANTHER" id="PTHR30606">
    <property type="entry name" value="LIPID A BIOSYNTHESIS LAUROYL ACYLTRANSFERASE"/>
    <property type="match status" value="1"/>
</dbReference>
<keyword evidence="5 7" id="KW-0472">Membrane</keyword>
<evidence type="ECO:0000256" key="1">
    <source>
        <dbReference type="ARBA" id="ARBA00004533"/>
    </source>
</evidence>
<evidence type="ECO:0000313" key="9">
    <source>
        <dbReference type="Proteomes" id="UP001617427"/>
    </source>
</evidence>
<dbReference type="PIRSF" id="PIRSF028561">
    <property type="entry name" value="Ac_Trasf"/>
    <property type="match status" value="1"/>
</dbReference>
<protein>
    <submittedName>
        <fullName evidence="8">Acyltransferase</fullName>
    </submittedName>
</protein>
<evidence type="ECO:0000256" key="5">
    <source>
        <dbReference type="ARBA" id="ARBA00023136"/>
    </source>
</evidence>
<organism evidence="8 9">
    <name type="scientific">Herbaspirillum chlorophenolicum</name>
    <dbReference type="NCBI Taxonomy" id="211589"/>
    <lineage>
        <taxon>Bacteria</taxon>
        <taxon>Pseudomonadati</taxon>
        <taxon>Pseudomonadota</taxon>
        <taxon>Betaproteobacteria</taxon>
        <taxon>Burkholderiales</taxon>
        <taxon>Oxalobacteraceae</taxon>
        <taxon>Herbaspirillum</taxon>
    </lineage>
</organism>
<comment type="caution">
    <text evidence="8">The sequence shown here is derived from an EMBL/GenBank/DDBJ whole genome shotgun (WGS) entry which is preliminary data.</text>
</comment>
<evidence type="ECO:0000256" key="3">
    <source>
        <dbReference type="ARBA" id="ARBA00022519"/>
    </source>
</evidence>
<dbReference type="InterPro" id="IPR014548">
    <property type="entry name" value="Ac_Trasf"/>
</dbReference>
<keyword evidence="4" id="KW-0808">Transferase</keyword>
<name>A0ABW8EVQ0_9BURK</name>
<evidence type="ECO:0000313" key="8">
    <source>
        <dbReference type="EMBL" id="MFJ3045521.1"/>
    </source>
</evidence>
<dbReference type="PANTHER" id="PTHR30606:SF9">
    <property type="entry name" value="LIPID A BIOSYNTHESIS LAUROYLTRANSFERASE"/>
    <property type="match status" value="1"/>
</dbReference>
<evidence type="ECO:0000256" key="6">
    <source>
        <dbReference type="ARBA" id="ARBA00023315"/>
    </source>
</evidence>
<dbReference type="RefSeq" id="WP_402699154.1">
    <property type="nucleotide sequence ID" value="NZ_JBIUZV010000003.1"/>
</dbReference>
<evidence type="ECO:0000256" key="2">
    <source>
        <dbReference type="ARBA" id="ARBA00022475"/>
    </source>
</evidence>
<accession>A0ABW8EVQ0</accession>
<keyword evidence="9" id="KW-1185">Reference proteome</keyword>
<dbReference type="EMBL" id="JBIUZV010000003">
    <property type="protein sequence ID" value="MFJ3045521.1"/>
    <property type="molecule type" value="Genomic_DNA"/>
</dbReference>
<dbReference type="CDD" id="cd07984">
    <property type="entry name" value="LPLAT_LABLAT-like"/>
    <property type="match status" value="1"/>
</dbReference>
<reference evidence="8 9" key="1">
    <citation type="submission" date="2024-10" db="EMBL/GenBank/DDBJ databases">
        <title>The Natural Products Discovery Center: Release of the First 8490 Sequenced Strains for Exploring Actinobacteria Biosynthetic Diversity.</title>
        <authorList>
            <person name="Kalkreuter E."/>
            <person name="Kautsar S.A."/>
            <person name="Yang D."/>
            <person name="Bader C.D."/>
            <person name="Teijaro C.N."/>
            <person name="Fluegel L."/>
            <person name="Davis C.M."/>
            <person name="Simpson J.R."/>
            <person name="Lauterbach L."/>
            <person name="Steele A.D."/>
            <person name="Gui C."/>
            <person name="Meng S."/>
            <person name="Li G."/>
            <person name="Viehrig K."/>
            <person name="Ye F."/>
            <person name="Su P."/>
            <person name="Kiefer A.F."/>
            <person name="Nichols A."/>
            <person name="Cepeda A.J."/>
            <person name="Yan W."/>
            <person name="Fan B."/>
            <person name="Jiang Y."/>
            <person name="Adhikari A."/>
            <person name="Zheng C.-J."/>
            <person name="Schuster L."/>
            <person name="Cowan T.M."/>
            <person name="Smanski M.J."/>
            <person name="Chevrette M.G."/>
            <person name="De Carvalho L.P.S."/>
            <person name="Shen B."/>
        </authorList>
    </citation>
    <scope>NUCLEOTIDE SEQUENCE [LARGE SCALE GENOMIC DNA]</scope>
    <source>
        <strain evidence="8 9">NPDC087045</strain>
    </source>
</reference>
<gene>
    <name evidence="8" type="ORF">ACIPEN_06810</name>
</gene>
<evidence type="ECO:0000256" key="7">
    <source>
        <dbReference type="SAM" id="Phobius"/>
    </source>
</evidence>
<keyword evidence="6 8" id="KW-0012">Acyltransferase</keyword>
<feature type="transmembrane region" description="Helical" evidence="7">
    <location>
        <begin position="20"/>
        <end position="36"/>
    </location>
</feature>
<keyword evidence="7" id="KW-0812">Transmembrane</keyword>
<dbReference type="InterPro" id="IPR004960">
    <property type="entry name" value="LipA_acyltrans"/>
</dbReference>
<dbReference type="GO" id="GO:0016746">
    <property type="term" value="F:acyltransferase activity"/>
    <property type="evidence" value="ECO:0007669"/>
    <property type="project" value="UniProtKB-KW"/>
</dbReference>
<dbReference type="Proteomes" id="UP001617427">
    <property type="component" value="Unassembled WGS sequence"/>
</dbReference>
<keyword evidence="3" id="KW-0997">Cell inner membrane</keyword>
<comment type="subcellular location">
    <subcellularLocation>
        <location evidence="1">Cell inner membrane</location>
    </subcellularLocation>
</comment>